<dbReference type="GO" id="GO:0016740">
    <property type="term" value="F:transferase activity"/>
    <property type="evidence" value="ECO:0007669"/>
    <property type="project" value="UniProtKB-KW"/>
</dbReference>
<dbReference type="InterPro" id="IPR006674">
    <property type="entry name" value="HD_domain"/>
</dbReference>
<keyword evidence="4" id="KW-1185">Reference proteome</keyword>
<evidence type="ECO:0000259" key="1">
    <source>
        <dbReference type="PROSITE" id="PS51831"/>
    </source>
</evidence>
<feature type="domain" description="HD" evidence="1">
    <location>
        <begin position="162"/>
        <end position="285"/>
    </location>
</feature>
<dbReference type="InterPro" id="IPR003607">
    <property type="entry name" value="HD/PDEase_dom"/>
</dbReference>
<protein>
    <submittedName>
        <fullName evidence="3">Putative nucleotidyltransferase with HDIG domain</fullName>
    </submittedName>
</protein>
<reference evidence="3 4" key="1">
    <citation type="submission" date="2018-10" db="EMBL/GenBank/DDBJ databases">
        <title>Genomic Encyclopedia of Type Strains, Phase IV (KMG-IV): sequencing the most valuable type-strain genomes for metagenomic binning, comparative biology and taxonomic classification.</title>
        <authorList>
            <person name="Goeker M."/>
        </authorList>
    </citation>
    <scope>NUCLEOTIDE SEQUENCE [LARGE SCALE GENOMIC DNA]</scope>
    <source>
        <strain evidence="3 4">DSM 23841</strain>
    </source>
</reference>
<proteinExistence type="predicted"/>
<dbReference type="OrthoDB" id="9774747at2"/>
<dbReference type="Proteomes" id="UP000270626">
    <property type="component" value="Unassembled WGS sequence"/>
</dbReference>
<dbReference type="InterPro" id="IPR021812">
    <property type="entry name" value="DUF3391"/>
</dbReference>
<comment type="caution">
    <text evidence="3">The sequence shown here is derived from an EMBL/GenBank/DDBJ whole genome shotgun (WGS) entry which is preliminary data.</text>
</comment>
<dbReference type="PROSITE" id="PS51831">
    <property type="entry name" value="HD"/>
    <property type="match status" value="1"/>
</dbReference>
<dbReference type="Pfam" id="PF11871">
    <property type="entry name" value="DUF3391"/>
    <property type="match status" value="1"/>
</dbReference>
<dbReference type="Pfam" id="PF13487">
    <property type="entry name" value="HD_5"/>
    <property type="match status" value="1"/>
</dbReference>
<dbReference type="SUPFAM" id="SSF109604">
    <property type="entry name" value="HD-domain/PDEase-like"/>
    <property type="match status" value="1"/>
</dbReference>
<dbReference type="InterPro" id="IPR006675">
    <property type="entry name" value="HDIG_dom"/>
</dbReference>
<dbReference type="CDD" id="cd00077">
    <property type="entry name" value="HDc"/>
    <property type="match status" value="1"/>
</dbReference>
<name>A0A495WNM4_9RHOO</name>
<dbReference type="GO" id="GO:0008081">
    <property type="term" value="F:phosphoric diester hydrolase activity"/>
    <property type="evidence" value="ECO:0007669"/>
    <property type="project" value="UniProtKB-ARBA"/>
</dbReference>
<dbReference type="PANTHER" id="PTHR43155:SF2">
    <property type="entry name" value="CYCLIC DI-GMP PHOSPHODIESTERASE PA4108"/>
    <property type="match status" value="1"/>
</dbReference>
<dbReference type="Gene3D" id="1.10.3210.10">
    <property type="entry name" value="Hypothetical protein af1432"/>
    <property type="match status" value="1"/>
</dbReference>
<gene>
    <name evidence="3" type="ORF">DFR40_0277</name>
</gene>
<dbReference type="AlphaFoldDB" id="A0A495WNM4"/>
<evidence type="ECO:0000259" key="2">
    <source>
        <dbReference type="PROSITE" id="PS51832"/>
    </source>
</evidence>
<accession>A0A495WNM4</accession>
<feature type="domain" description="HD-GYP" evidence="2">
    <location>
        <begin position="140"/>
        <end position="336"/>
    </location>
</feature>
<organism evidence="3 4">
    <name type="scientific">Azonexus fungiphilus</name>
    <dbReference type="NCBI Taxonomy" id="146940"/>
    <lineage>
        <taxon>Bacteria</taxon>
        <taxon>Pseudomonadati</taxon>
        <taxon>Pseudomonadota</taxon>
        <taxon>Betaproteobacteria</taxon>
        <taxon>Rhodocyclales</taxon>
        <taxon>Azonexaceae</taxon>
        <taxon>Azonexus</taxon>
    </lineage>
</organism>
<evidence type="ECO:0000313" key="4">
    <source>
        <dbReference type="Proteomes" id="UP000270626"/>
    </source>
</evidence>
<dbReference type="NCBIfam" id="TIGR00277">
    <property type="entry name" value="HDIG"/>
    <property type="match status" value="1"/>
</dbReference>
<dbReference type="PROSITE" id="PS51832">
    <property type="entry name" value="HD_GYP"/>
    <property type="match status" value="1"/>
</dbReference>
<dbReference type="InterPro" id="IPR037522">
    <property type="entry name" value="HD_GYP_dom"/>
</dbReference>
<dbReference type="SMART" id="SM00471">
    <property type="entry name" value="HDc"/>
    <property type="match status" value="1"/>
</dbReference>
<dbReference type="RefSeq" id="WP_121456699.1">
    <property type="nucleotide sequence ID" value="NZ_RBXP01000002.1"/>
</dbReference>
<dbReference type="EMBL" id="RBXP01000002">
    <property type="protein sequence ID" value="RKT62940.1"/>
    <property type="molecule type" value="Genomic_DNA"/>
</dbReference>
<keyword evidence="3" id="KW-0808">Transferase</keyword>
<sequence length="402" mass="45295">MSTALKLVPIAQLRPGMFVHDLKCQWFEHSFWRERFLIDDDETIEKMRADGIREVVIDLSQGRDVDAADAMAVRHERASAVASPEAAWAIKPVSLDEERRRVLFLRNEACTVVRDLLEDVRVGRQLDIQRLNPVIEKMMFSVMRHDDVLIPLLRLKVHSQYSFQHSVSVAALSLALGKTLGLEWAILRQMALGALLHDIGKAYTPDGILHKPGRLSDGEMSRMREHVVDSHRILSTMPGISQITLESAALHHERVDGSGYPFGLTGADLPLHAQLVAIADAYDAMTSGRCYQRRKEPTEALRIMFGEVNQHFREDLLKAFTRTVGIYPVGSLVRLENDHLAVVVAVSRDNLLKPELQVVFDARSNSRLLPYSLNLARMRDGPAIVDYESYDKWGLDPAQIPA</sequence>
<evidence type="ECO:0000313" key="3">
    <source>
        <dbReference type="EMBL" id="RKT62940.1"/>
    </source>
</evidence>
<dbReference type="PANTHER" id="PTHR43155">
    <property type="entry name" value="CYCLIC DI-GMP PHOSPHODIESTERASE PA4108-RELATED"/>
    <property type="match status" value="1"/>
</dbReference>